<proteinExistence type="predicted"/>
<protein>
    <submittedName>
        <fullName evidence="1">Uncharacterized protein</fullName>
    </submittedName>
</protein>
<dbReference type="Proteomes" id="UP001168902">
    <property type="component" value="Unassembled WGS sequence"/>
</dbReference>
<dbReference type="EMBL" id="JAUMJH010000029">
    <property type="protein sequence ID" value="MDO3657971.1"/>
    <property type="molecule type" value="Genomic_DNA"/>
</dbReference>
<accession>A0ABT8UY48</accession>
<dbReference type="InterPro" id="IPR019658">
    <property type="entry name" value="DUF2515"/>
</dbReference>
<evidence type="ECO:0000313" key="1">
    <source>
        <dbReference type="EMBL" id="MDO3657971.1"/>
    </source>
</evidence>
<evidence type="ECO:0000313" key="2">
    <source>
        <dbReference type="Proteomes" id="UP001168902"/>
    </source>
</evidence>
<reference evidence="1 2" key="1">
    <citation type="submission" date="2023-07" db="EMBL/GenBank/DDBJ databases">
        <title>A novel proteolytic Acinetobacter species.</title>
        <authorList>
            <person name="Nemec A."/>
            <person name="Radolfova-Krizova L."/>
        </authorList>
    </citation>
    <scope>NUCLEOTIDE SEQUENCE [LARGE SCALE GENOMIC DNA]</scope>
    <source>
        <strain evidence="1 2">NIPH 1865</strain>
    </source>
</reference>
<organism evidence="1 2">
    <name type="scientific">Acinetobacter genomosp. 15BJ</name>
    <dbReference type="NCBI Taxonomy" id="106651"/>
    <lineage>
        <taxon>Bacteria</taxon>
        <taxon>Pseudomonadati</taxon>
        <taxon>Pseudomonadota</taxon>
        <taxon>Gammaproteobacteria</taxon>
        <taxon>Moraxellales</taxon>
        <taxon>Moraxellaceae</taxon>
        <taxon>Acinetobacter</taxon>
    </lineage>
</organism>
<gene>
    <name evidence="1" type="ORF">Q3V53_12335</name>
</gene>
<comment type="caution">
    <text evidence="1">The sequence shown here is derived from an EMBL/GenBank/DDBJ whole genome shotgun (WGS) entry which is preliminary data.</text>
</comment>
<name>A0ABT8UY48_9GAMM</name>
<dbReference type="Pfam" id="PF10720">
    <property type="entry name" value="DUF2515"/>
    <property type="match status" value="2"/>
</dbReference>
<dbReference type="RefSeq" id="WP_241334127.1">
    <property type="nucleotide sequence ID" value="NZ_JAKZGC010000023.1"/>
</dbReference>
<sequence length="381" mass="43185">MTGSLEWQSNTNTTENSCKAVQCDCLTFWEIYQQQAIMRLSNLQNQKTNTYKLEPGYEARARRIASVYAKIYLEQEISGNKQLKGRYYWMGLGAFASKTVATVFNNGFVKFGYKWVPVASLTSLTPPGTLGFVRDPIHTFATGNLWLFMDIAPWHYAWSASSNSFNNCKKQRNVAKFTHIKQTVMNIPWSSCLTQVNNLGVTPDIEKAFGFLPDIESIFKAGGSRQDTFKKADGLLFQHLIAIAAQEQFNILQKIVWSSWKVRIQAAGQRLKKIIDDTLVLSSDYDVAAVKPNSQGKYTGRHATELPQLPESVYSEPLKGTKVEDFDSRMKWINEAAKKYHRLMLHDKGRAFLEKELSVISTWGNSKAEFKVGRDSNDGKI</sequence>
<keyword evidence="2" id="KW-1185">Reference proteome</keyword>